<evidence type="ECO:0000256" key="10">
    <source>
        <dbReference type="PIRSR" id="PIRSR000094-3"/>
    </source>
</evidence>
<dbReference type="InterPro" id="IPR014358">
    <property type="entry name" value="Enoyl-ACP_Rdtase_NADH"/>
</dbReference>
<evidence type="ECO:0000256" key="1">
    <source>
        <dbReference type="ARBA" id="ARBA00005194"/>
    </source>
</evidence>
<dbReference type="GO" id="GO:0004318">
    <property type="term" value="F:enoyl-[acyl-carrier-protein] reductase (NADH) activity"/>
    <property type="evidence" value="ECO:0007669"/>
    <property type="project" value="UniProtKB-EC"/>
</dbReference>
<gene>
    <name evidence="11" type="ORF">A9Q84_01170</name>
</gene>
<feature type="binding site" evidence="10">
    <location>
        <position position="91"/>
    </location>
    <ligand>
        <name>NAD(+)</name>
        <dbReference type="ChEBI" id="CHEBI:57540"/>
    </ligand>
</feature>
<dbReference type="SUPFAM" id="SSF51735">
    <property type="entry name" value="NAD(P)-binding Rossmann-fold domains"/>
    <property type="match status" value="1"/>
</dbReference>
<dbReference type="Gene3D" id="3.40.50.720">
    <property type="entry name" value="NAD(P)-binding Rossmann-like Domain"/>
    <property type="match status" value="1"/>
</dbReference>
<protein>
    <recommendedName>
        <fullName evidence="8">Enoyl-[acyl-carrier-protein] reductase [NADH]</fullName>
        <ecNumber evidence="8">1.3.1.9</ecNumber>
    </recommendedName>
</protein>
<feature type="binding site" evidence="10">
    <location>
        <begin position="63"/>
        <end position="64"/>
    </location>
    <ligand>
        <name>NAD(+)</name>
        <dbReference type="ChEBI" id="CHEBI:57540"/>
    </ligand>
</feature>
<dbReference type="PIRSF" id="PIRSF000094">
    <property type="entry name" value="Enoyl-ACP_rdct"/>
    <property type="match status" value="1"/>
</dbReference>
<feature type="binding site" evidence="10">
    <location>
        <position position="161"/>
    </location>
    <ligand>
        <name>NAD(+)</name>
        <dbReference type="ChEBI" id="CHEBI:57540"/>
    </ligand>
</feature>
<evidence type="ECO:0000256" key="5">
    <source>
        <dbReference type="ARBA" id="ARBA00023002"/>
    </source>
</evidence>
<dbReference type="PRINTS" id="PR00081">
    <property type="entry name" value="GDHRDH"/>
</dbReference>
<dbReference type="EC" id="1.3.1.9" evidence="8"/>
<dbReference type="InterPro" id="IPR002347">
    <property type="entry name" value="SDR_fam"/>
</dbReference>
<evidence type="ECO:0000313" key="11">
    <source>
        <dbReference type="EMBL" id="OUR99663.1"/>
    </source>
</evidence>
<dbReference type="AlphaFoldDB" id="A0A1Y5FC05"/>
<keyword evidence="3 8" id="KW-0444">Lipid biosynthesis</keyword>
<feature type="active site" description="Proton acceptor" evidence="9">
    <location>
        <position position="154"/>
    </location>
</feature>
<keyword evidence="6" id="KW-0443">Lipid metabolism</keyword>
<evidence type="ECO:0000256" key="9">
    <source>
        <dbReference type="PIRSR" id="PIRSR000094-1"/>
    </source>
</evidence>
<dbReference type="EMBL" id="MAAO01000002">
    <property type="protein sequence ID" value="OUR99663.1"/>
    <property type="molecule type" value="Genomic_DNA"/>
</dbReference>
<evidence type="ECO:0000256" key="4">
    <source>
        <dbReference type="ARBA" id="ARBA00022832"/>
    </source>
</evidence>
<comment type="pathway">
    <text evidence="1">Lipid metabolism; fatty acid biosynthesis.</text>
</comment>
<dbReference type="GO" id="GO:0006633">
    <property type="term" value="P:fatty acid biosynthetic process"/>
    <property type="evidence" value="ECO:0007669"/>
    <property type="project" value="UniProtKB-UniPathway"/>
</dbReference>
<dbReference type="Proteomes" id="UP000196531">
    <property type="component" value="Unassembled WGS sequence"/>
</dbReference>
<reference evidence="12" key="1">
    <citation type="journal article" date="2017" name="Proc. Natl. Acad. Sci. U.S.A.">
        <title>Simulation of Deepwater Horizon oil plume reveals substrate specialization within a complex community of hydrocarbon-degraders.</title>
        <authorList>
            <person name="Hu P."/>
            <person name="Dubinsky E.A."/>
            <person name="Probst A.J."/>
            <person name="Wang J."/>
            <person name="Sieber C.M.K."/>
            <person name="Tom L.M."/>
            <person name="Gardinali P."/>
            <person name="Banfield J.F."/>
            <person name="Atlas R.M."/>
            <person name="Andersen G.L."/>
        </authorList>
    </citation>
    <scope>NUCLEOTIDE SEQUENCE [LARGE SCALE GENOMIC DNA]</scope>
</reference>
<feature type="active site" description="Proton acceptor" evidence="9">
    <location>
        <position position="144"/>
    </location>
</feature>
<comment type="caution">
    <text evidence="11">The sequence shown here is derived from an EMBL/GenBank/DDBJ whole genome shotgun (WGS) entry which is preliminary data.</text>
</comment>
<dbReference type="PANTHER" id="PTHR43159:SF2">
    <property type="entry name" value="ENOYL-[ACYL-CARRIER-PROTEIN] REDUCTASE [NADH], CHLOROPLASTIC"/>
    <property type="match status" value="1"/>
</dbReference>
<dbReference type="InterPro" id="IPR036291">
    <property type="entry name" value="NAD(P)-bd_dom_sf"/>
</dbReference>
<keyword evidence="4" id="KW-0276">Fatty acid metabolism</keyword>
<evidence type="ECO:0000256" key="7">
    <source>
        <dbReference type="ARBA" id="ARBA00023160"/>
    </source>
</evidence>
<evidence type="ECO:0000256" key="2">
    <source>
        <dbReference type="ARBA" id="ARBA00009233"/>
    </source>
</evidence>
<keyword evidence="7 8" id="KW-0275">Fatty acid biosynthesis</keyword>
<feature type="binding site" evidence="10">
    <location>
        <position position="12"/>
    </location>
    <ligand>
        <name>NAD(+)</name>
        <dbReference type="ChEBI" id="CHEBI:57540"/>
    </ligand>
</feature>
<dbReference type="UniPathway" id="UPA00094"/>
<keyword evidence="5 8" id="KW-0560">Oxidoreductase</keyword>
<comment type="similarity">
    <text evidence="2 8">Belongs to the short-chain dehydrogenases/reductases (SDR) family. FabI subfamily.</text>
</comment>
<feature type="binding site" evidence="10">
    <location>
        <begin position="190"/>
        <end position="194"/>
    </location>
    <ligand>
        <name>NAD(+)</name>
        <dbReference type="ChEBI" id="CHEBI:57540"/>
    </ligand>
</feature>
<keyword evidence="8 10" id="KW-0520">NAD</keyword>
<dbReference type="Pfam" id="PF13561">
    <property type="entry name" value="adh_short_C2"/>
    <property type="match status" value="1"/>
</dbReference>
<proteinExistence type="inferred from homology"/>
<evidence type="ECO:0000256" key="3">
    <source>
        <dbReference type="ARBA" id="ARBA00022516"/>
    </source>
</evidence>
<dbReference type="PANTHER" id="PTHR43159">
    <property type="entry name" value="ENOYL-[ACYL-CARRIER-PROTEIN] REDUCTASE"/>
    <property type="match status" value="1"/>
</dbReference>
<dbReference type="Gene3D" id="1.10.8.400">
    <property type="entry name" value="Enoyl acyl carrier protein reductase"/>
    <property type="match status" value="1"/>
</dbReference>
<sequence length="254" mass="28003">MDLKNKKIVVLGLANKRSIAWGILQNLKARGATIGICYFHQSNLKRVKPLAEEIEADFYIEADVTKTEEIENLHNVIKEKWGTFDGLVHSIAFSPSEEFNKRFHECSKKGFFETLDISAFSLVSLCQVLKPLFSNNFSIISMTYYGSKKVLPGYNLMGVAKAALESITMYLAHDLGRDGIRVNAISAGPIKTLAAVGIPNFSTFLDNIKDHSPLKKNVTIQDVGNLASFLLSDNSSSITGQVHYVDAGISIVTK</sequence>
<feature type="binding site" evidence="10">
    <location>
        <begin position="18"/>
        <end position="19"/>
    </location>
    <ligand>
        <name>NAD(+)</name>
        <dbReference type="ChEBI" id="CHEBI:57540"/>
    </ligand>
</feature>
<organism evidence="11 12">
    <name type="scientific">Halobacteriovorax marinus</name>
    <dbReference type="NCBI Taxonomy" id="97084"/>
    <lineage>
        <taxon>Bacteria</taxon>
        <taxon>Pseudomonadati</taxon>
        <taxon>Bdellovibrionota</taxon>
        <taxon>Bacteriovoracia</taxon>
        <taxon>Bacteriovoracales</taxon>
        <taxon>Halobacteriovoraceae</taxon>
        <taxon>Halobacteriovorax</taxon>
    </lineage>
</organism>
<evidence type="ECO:0000256" key="8">
    <source>
        <dbReference type="PIRNR" id="PIRNR000094"/>
    </source>
</evidence>
<dbReference type="CDD" id="cd05372">
    <property type="entry name" value="ENR_SDR"/>
    <property type="match status" value="1"/>
</dbReference>
<name>A0A1Y5FC05_9BACT</name>
<accession>A0A1Y5FC05</accession>
<evidence type="ECO:0000313" key="12">
    <source>
        <dbReference type="Proteomes" id="UP000196531"/>
    </source>
</evidence>
<evidence type="ECO:0000256" key="6">
    <source>
        <dbReference type="ARBA" id="ARBA00023098"/>
    </source>
</evidence>
<comment type="catalytic activity">
    <reaction evidence="8">
        <text>a 2,3-saturated acyl-[ACP] + NAD(+) = a (2E)-enoyl-[ACP] + NADH + H(+)</text>
        <dbReference type="Rhea" id="RHEA:10240"/>
        <dbReference type="Rhea" id="RHEA-COMP:9925"/>
        <dbReference type="Rhea" id="RHEA-COMP:9926"/>
        <dbReference type="ChEBI" id="CHEBI:15378"/>
        <dbReference type="ChEBI" id="CHEBI:57540"/>
        <dbReference type="ChEBI" id="CHEBI:57945"/>
        <dbReference type="ChEBI" id="CHEBI:78784"/>
        <dbReference type="ChEBI" id="CHEBI:78785"/>
        <dbReference type="EC" id="1.3.1.9"/>
    </reaction>
</comment>